<proteinExistence type="predicted"/>
<dbReference type="OrthoDB" id="6080680at2759"/>
<evidence type="ECO:0000313" key="8">
    <source>
        <dbReference type="RefSeq" id="XP_022300083.1"/>
    </source>
</evidence>
<feature type="signal peptide" evidence="5">
    <location>
        <begin position="1"/>
        <end position="21"/>
    </location>
</feature>
<keyword evidence="7" id="KW-1185">Reference proteome</keyword>
<dbReference type="SUPFAM" id="SSF49842">
    <property type="entry name" value="TNF-like"/>
    <property type="match status" value="1"/>
</dbReference>
<evidence type="ECO:0000259" key="6">
    <source>
        <dbReference type="PROSITE" id="PS50871"/>
    </source>
</evidence>
<dbReference type="GO" id="GO:0005576">
    <property type="term" value="C:extracellular region"/>
    <property type="evidence" value="ECO:0007669"/>
    <property type="project" value="UniProtKB-SubCell"/>
</dbReference>
<dbReference type="Proteomes" id="UP000694844">
    <property type="component" value="Chromosome 8"/>
</dbReference>
<dbReference type="PANTHER" id="PTHR22923:SF102">
    <property type="entry name" value="CEREBELLIN 13-RELATED"/>
    <property type="match status" value="1"/>
</dbReference>
<evidence type="ECO:0000256" key="1">
    <source>
        <dbReference type="ARBA" id="ARBA00004613"/>
    </source>
</evidence>
<feature type="chain" id="PRO_5034662937" evidence="5">
    <location>
        <begin position="22"/>
        <end position="253"/>
    </location>
</feature>
<organism evidence="7 8">
    <name type="scientific">Crassostrea virginica</name>
    <name type="common">Eastern oyster</name>
    <dbReference type="NCBI Taxonomy" id="6565"/>
    <lineage>
        <taxon>Eukaryota</taxon>
        <taxon>Metazoa</taxon>
        <taxon>Spiralia</taxon>
        <taxon>Lophotrochozoa</taxon>
        <taxon>Mollusca</taxon>
        <taxon>Bivalvia</taxon>
        <taxon>Autobranchia</taxon>
        <taxon>Pteriomorphia</taxon>
        <taxon>Ostreida</taxon>
        <taxon>Ostreoidea</taxon>
        <taxon>Ostreidae</taxon>
        <taxon>Crassostrea</taxon>
    </lineage>
</organism>
<reference evidence="8" key="1">
    <citation type="submission" date="2025-08" db="UniProtKB">
        <authorList>
            <consortium name="RefSeq"/>
        </authorList>
    </citation>
    <scope>IDENTIFICATION</scope>
    <source>
        <tissue evidence="8">Whole sample</tissue>
    </source>
</reference>
<evidence type="ECO:0000256" key="3">
    <source>
        <dbReference type="ARBA" id="ARBA00022729"/>
    </source>
</evidence>
<feature type="coiled-coil region" evidence="4">
    <location>
        <begin position="27"/>
        <end position="61"/>
    </location>
</feature>
<dbReference type="InterPro" id="IPR050822">
    <property type="entry name" value="Cerebellin_Synaptic_Org"/>
</dbReference>
<protein>
    <submittedName>
        <fullName evidence="8">Collagen alpha-1(X) chain-like</fullName>
    </submittedName>
</protein>
<feature type="domain" description="C1q" evidence="6">
    <location>
        <begin position="107"/>
        <end position="253"/>
    </location>
</feature>
<dbReference type="AlphaFoldDB" id="A0A8B8BA82"/>
<dbReference type="InterPro" id="IPR008983">
    <property type="entry name" value="Tumour_necrosis_fac-like_dom"/>
</dbReference>
<gene>
    <name evidence="8" type="primary">LOC111108468</name>
</gene>
<sequence length="253" mass="28077">MAPWHCCILLVCLLSPLKAEADDREWKEEMDKQLKKVLSIVEEQAQEIMTLKTRINVLETMREETEMRLASSIRETETNISHIAKKLDEQSLTLEGQQKRLLINSINEGTAVAFYAYISKDFTHIGNGHVFVFDTVVTNRGNAYNNYSGIFTVPSSGLYAFSYSIAVAGYHMSGDHDSNFGEISVQLVRNGSPCGSIAADTEASYDDEMATGFAILSLDAGDIVRVVSQNSGQGTFRSNTYEHWAFSGFKISS</sequence>
<keyword evidence="3 5" id="KW-0732">Signal</keyword>
<dbReference type="Gene3D" id="2.60.120.40">
    <property type="match status" value="1"/>
</dbReference>
<evidence type="ECO:0000256" key="4">
    <source>
        <dbReference type="SAM" id="Coils"/>
    </source>
</evidence>
<keyword evidence="2" id="KW-0964">Secreted</keyword>
<dbReference type="Pfam" id="PF00386">
    <property type="entry name" value="C1q"/>
    <property type="match status" value="1"/>
</dbReference>
<dbReference type="GeneID" id="111108468"/>
<name>A0A8B8BA82_CRAVI</name>
<evidence type="ECO:0000256" key="2">
    <source>
        <dbReference type="ARBA" id="ARBA00022525"/>
    </source>
</evidence>
<accession>A0A8B8BA82</accession>
<evidence type="ECO:0000313" key="7">
    <source>
        <dbReference type="Proteomes" id="UP000694844"/>
    </source>
</evidence>
<dbReference type="SMART" id="SM00110">
    <property type="entry name" value="C1Q"/>
    <property type="match status" value="1"/>
</dbReference>
<dbReference type="PANTHER" id="PTHR22923">
    <property type="entry name" value="CEREBELLIN-RELATED"/>
    <property type="match status" value="1"/>
</dbReference>
<evidence type="ECO:0000256" key="5">
    <source>
        <dbReference type="SAM" id="SignalP"/>
    </source>
</evidence>
<dbReference type="KEGG" id="cvn:111108468"/>
<dbReference type="PROSITE" id="PS50871">
    <property type="entry name" value="C1Q"/>
    <property type="match status" value="1"/>
</dbReference>
<dbReference type="InterPro" id="IPR001073">
    <property type="entry name" value="C1q_dom"/>
</dbReference>
<keyword evidence="4" id="KW-0175">Coiled coil</keyword>
<dbReference type="RefSeq" id="XP_022300083.1">
    <property type="nucleotide sequence ID" value="XM_022444375.1"/>
</dbReference>
<comment type="subcellular location">
    <subcellularLocation>
        <location evidence="1">Secreted</location>
    </subcellularLocation>
</comment>